<dbReference type="Proteomes" id="UP000322139">
    <property type="component" value="Unassembled WGS sequence"/>
</dbReference>
<dbReference type="Pfam" id="PF00561">
    <property type="entry name" value="Abhydrolase_1"/>
    <property type="match status" value="1"/>
</dbReference>
<dbReference type="GO" id="GO:0006508">
    <property type="term" value="P:proteolysis"/>
    <property type="evidence" value="ECO:0007669"/>
    <property type="project" value="InterPro"/>
</dbReference>
<feature type="domain" description="AB hydrolase-1" evidence="3">
    <location>
        <begin position="23"/>
        <end position="261"/>
    </location>
</feature>
<evidence type="ECO:0000256" key="2">
    <source>
        <dbReference type="ARBA" id="ARBA00022801"/>
    </source>
</evidence>
<dbReference type="InterPro" id="IPR029058">
    <property type="entry name" value="AB_hydrolase_fold"/>
</dbReference>
<dbReference type="InterPro" id="IPR050266">
    <property type="entry name" value="AB_hydrolase_sf"/>
</dbReference>
<comment type="similarity">
    <text evidence="1">Belongs to the peptidase S33 family.</text>
</comment>
<comment type="caution">
    <text evidence="4">The sequence shown here is derived from an EMBL/GenBank/DDBJ whole genome shotgun (WGS) entry which is preliminary data.</text>
</comment>
<evidence type="ECO:0000313" key="4">
    <source>
        <dbReference type="EMBL" id="TYS52110.1"/>
    </source>
</evidence>
<name>A0A5D4RM99_9BACI</name>
<evidence type="ECO:0000313" key="5">
    <source>
        <dbReference type="Proteomes" id="UP000322139"/>
    </source>
</evidence>
<evidence type="ECO:0000256" key="1">
    <source>
        <dbReference type="ARBA" id="ARBA00010088"/>
    </source>
</evidence>
<reference evidence="4 5" key="1">
    <citation type="submission" date="2019-08" db="EMBL/GenBank/DDBJ databases">
        <title>Bacillus genomes from the desert of Cuatro Cienegas, Coahuila.</title>
        <authorList>
            <person name="Olmedo-Alvarez G."/>
        </authorList>
    </citation>
    <scope>NUCLEOTIDE SEQUENCE [LARGE SCALE GENOMIC DNA]</scope>
    <source>
        <strain evidence="4 5">CH446_14T</strain>
    </source>
</reference>
<dbReference type="EMBL" id="VTER01000001">
    <property type="protein sequence ID" value="TYS52110.1"/>
    <property type="molecule type" value="Genomic_DNA"/>
</dbReference>
<dbReference type="SUPFAM" id="SSF53474">
    <property type="entry name" value="alpha/beta-Hydrolases"/>
    <property type="match status" value="1"/>
</dbReference>
<dbReference type="PANTHER" id="PTHR43798">
    <property type="entry name" value="MONOACYLGLYCEROL LIPASE"/>
    <property type="match status" value="1"/>
</dbReference>
<dbReference type="InterPro" id="IPR002410">
    <property type="entry name" value="Peptidase_S33"/>
</dbReference>
<dbReference type="PRINTS" id="PR00111">
    <property type="entry name" value="ABHYDROLASE"/>
</dbReference>
<protein>
    <submittedName>
        <fullName evidence="4">Alpha/beta hydrolase</fullName>
    </submittedName>
</protein>
<accession>A0A5D4RM99</accession>
<dbReference type="PANTHER" id="PTHR43798:SF31">
    <property type="entry name" value="AB HYDROLASE SUPERFAMILY PROTEIN YCLE"/>
    <property type="match status" value="1"/>
</dbReference>
<proteinExistence type="inferred from homology"/>
<sequence>MGSALVTLRNESIFVKQMGEGEPIIFLHGGPGGEHGYFLPHLAPLSSQFKLVFYDQRGCGKSSFREEAVYTMEDEVETLEALRQHLEIGRLYLVGESWGSMLALLYASRYPENVNRIFLTAAVGAKTEGYINFGRLLMERLSEAELERFHQVTEDYKEGKAAAADIFQIIDPYYLFDSANLSRKTETKSNAIVNSQIGEDILQNYESSINPAALADIPVMAAQGERDILTPDMLEELLLPLIPHAAIEVIQECGHWTAIEQPAMLMEKIIAFFKGEEK</sequence>
<keyword evidence="2 4" id="KW-0378">Hydrolase</keyword>
<dbReference type="RefSeq" id="WP_148973090.1">
    <property type="nucleotide sequence ID" value="NZ_VTER01000001.1"/>
</dbReference>
<dbReference type="AlphaFoldDB" id="A0A5D4RM99"/>
<evidence type="ECO:0000259" key="3">
    <source>
        <dbReference type="Pfam" id="PF00561"/>
    </source>
</evidence>
<dbReference type="GO" id="GO:0004177">
    <property type="term" value="F:aminopeptidase activity"/>
    <property type="evidence" value="ECO:0007669"/>
    <property type="project" value="UniProtKB-EC"/>
</dbReference>
<gene>
    <name evidence="4" type="ORF">FZD51_01300</name>
</gene>
<organism evidence="4 5">
    <name type="scientific">Bacillus infantis</name>
    <dbReference type="NCBI Taxonomy" id="324767"/>
    <lineage>
        <taxon>Bacteria</taxon>
        <taxon>Bacillati</taxon>
        <taxon>Bacillota</taxon>
        <taxon>Bacilli</taxon>
        <taxon>Bacillales</taxon>
        <taxon>Bacillaceae</taxon>
        <taxon>Bacillus</taxon>
    </lineage>
</organism>
<dbReference type="Gene3D" id="3.40.50.1820">
    <property type="entry name" value="alpha/beta hydrolase"/>
    <property type="match status" value="1"/>
</dbReference>
<dbReference type="InterPro" id="IPR000073">
    <property type="entry name" value="AB_hydrolase_1"/>
</dbReference>
<dbReference type="GO" id="GO:0016020">
    <property type="term" value="C:membrane"/>
    <property type="evidence" value="ECO:0007669"/>
    <property type="project" value="TreeGrafter"/>
</dbReference>
<dbReference type="PRINTS" id="PR00793">
    <property type="entry name" value="PROAMNOPTASE"/>
</dbReference>